<dbReference type="InterPro" id="IPR018657">
    <property type="entry name" value="LarA-like_N"/>
</dbReference>
<dbReference type="PANTHER" id="PTHR33171:SF17">
    <property type="entry name" value="LARA-LIKE N-TERMINAL DOMAIN-CONTAINING PROTEIN"/>
    <property type="match status" value="1"/>
</dbReference>
<gene>
    <name evidence="3" type="ORF">HSACCH_01005</name>
</gene>
<dbReference type="Gene3D" id="3.90.226.30">
    <property type="match status" value="1"/>
</dbReference>
<organism evidence="3 4">
    <name type="scientific">Halanaerobium saccharolyticum subsp. saccharolyticum DSM 6643</name>
    <dbReference type="NCBI Taxonomy" id="1293054"/>
    <lineage>
        <taxon>Bacteria</taxon>
        <taxon>Bacillati</taxon>
        <taxon>Bacillota</taxon>
        <taxon>Clostridia</taxon>
        <taxon>Halanaerobiales</taxon>
        <taxon>Halanaerobiaceae</taxon>
        <taxon>Halanaerobium</taxon>
    </lineage>
</organism>
<dbReference type="OrthoDB" id="9770545at2"/>
<dbReference type="STRING" id="1293054.HSACCH_01005"/>
<evidence type="ECO:0000313" key="3">
    <source>
        <dbReference type="EMBL" id="CCU78940.1"/>
    </source>
</evidence>
<evidence type="ECO:0000259" key="1">
    <source>
        <dbReference type="Pfam" id="PF09861"/>
    </source>
</evidence>
<dbReference type="GO" id="GO:0050043">
    <property type="term" value="F:lactate racemase activity"/>
    <property type="evidence" value="ECO:0007669"/>
    <property type="project" value="InterPro"/>
</dbReference>
<dbReference type="Pfam" id="PF21113">
    <property type="entry name" value="LarA_C"/>
    <property type="match status" value="1"/>
</dbReference>
<sequence length="416" mass="46004">MEFKLKYGHEKVKVNVLEQNLMAELMPEDVEALKNPEAEVIRALAEPIKSKKLKDLVKDQDEVVILASDISRPSPSYLLLPPIVEELNSAGVKDENIKIVFGLGVHRKQTEEEKKKLVGEEIYNRIECIDHEVESCRNVGTSKRGTEIEIFDQVLDSDFIIATGNLEYHYFAGFSGGAKALAPGVCSRKTILQNHQKFLDPMARGGQIEGNPVREEIEEIGEMIGIDFMVNAVLNSGKKLIKVVAGEVTAAHRAGKDYIEKIYQSEIDELADIVVTTPGGMPKDIDLYQTHKAMENASLAVKKGGKIIIAAKCEDGLGEDHFGDALTGGKSAQELIDELEDDFILGRHKASRIAMIHSESEIYLVSSLSDDIKEKLFINIFDDLDSALKDAMDELGDDVKILVIPYGISTLPKLKE</sequence>
<dbReference type="NCBIfam" id="NF033504">
    <property type="entry name" value="Ni_dep_LarA"/>
    <property type="match status" value="1"/>
</dbReference>
<reference evidence="4" key="1">
    <citation type="journal article" date="2013" name="Genome Announc.">
        <title>Genome Sequence of Halanaerobium saccharolyticum subsp. saccharolyticum Strain DSM 6643T, a Halophilic Hydrogen-Producing Bacterium.</title>
        <authorList>
            <person name="Kivisto A."/>
            <person name="Larjo A."/>
            <person name="Ciranna A."/>
            <person name="Santala V."/>
            <person name="Roos C."/>
            <person name="Karp M."/>
        </authorList>
    </citation>
    <scope>NUCLEOTIDE SEQUENCE [LARGE SCALE GENOMIC DNA]</scope>
    <source>
        <strain evidence="4">DSM 6643</strain>
    </source>
</reference>
<dbReference type="EMBL" id="CAUI01000010">
    <property type="protein sequence ID" value="CCU78940.1"/>
    <property type="molecule type" value="Genomic_DNA"/>
</dbReference>
<dbReference type="InterPro" id="IPR043166">
    <property type="entry name" value="LarA-like_C"/>
</dbReference>
<keyword evidence="4" id="KW-1185">Reference proteome</keyword>
<evidence type="ECO:0000259" key="2">
    <source>
        <dbReference type="Pfam" id="PF21113"/>
    </source>
</evidence>
<comment type="caution">
    <text evidence="3">The sequence shown here is derived from an EMBL/GenBank/DDBJ whole genome shotgun (WGS) entry which is preliminary data.</text>
</comment>
<dbReference type="Pfam" id="PF09861">
    <property type="entry name" value="Lar_N"/>
    <property type="match status" value="1"/>
</dbReference>
<dbReference type="eggNOG" id="COG3875">
    <property type="taxonomic scope" value="Bacteria"/>
</dbReference>
<dbReference type="Proteomes" id="UP000012063">
    <property type="component" value="Unassembled WGS sequence"/>
</dbReference>
<feature type="domain" description="Lactate racemase C-terminal" evidence="2">
    <location>
        <begin position="270"/>
        <end position="410"/>
    </location>
</feature>
<dbReference type="InterPro" id="IPR048068">
    <property type="entry name" value="LarA-like"/>
</dbReference>
<protein>
    <submittedName>
        <fullName evidence="3">Uncharacterized protein</fullName>
    </submittedName>
</protein>
<evidence type="ECO:0000313" key="4">
    <source>
        <dbReference type="Proteomes" id="UP000012063"/>
    </source>
</evidence>
<dbReference type="InterPro" id="IPR047926">
    <property type="entry name" value="Ni_dep_LarA"/>
</dbReference>
<dbReference type="InterPro" id="IPR048520">
    <property type="entry name" value="LarA_C"/>
</dbReference>
<dbReference type="RefSeq" id="WP_005488352.1">
    <property type="nucleotide sequence ID" value="NZ_CAUI01000010.1"/>
</dbReference>
<dbReference type="InParanoid" id="M5E006"/>
<proteinExistence type="predicted"/>
<accession>M5E006</accession>
<dbReference type="PANTHER" id="PTHR33171">
    <property type="entry name" value="LAR_N DOMAIN-CONTAINING PROTEIN"/>
    <property type="match status" value="1"/>
</dbReference>
<name>M5E006_9FIRM</name>
<dbReference type="Gene3D" id="3.40.50.11440">
    <property type="match status" value="1"/>
</dbReference>
<feature type="domain" description="LarA-like N-terminal" evidence="1">
    <location>
        <begin position="7"/>
        <end position="203"/>
    </location>
</feature>
<dbReference type="AlphaFoldDB" id="M5E006"/>